<dbReference type="EMBL" id="JAULSJ010000004">
    <property type="protein sequence ID" value="MDO3423997.1"/>
    <property type="molecule type" value="Genomic_DNA"/>
</dbReference>
<reference evidence="1" key="1">
    <citation type="submission" date="2023-07" db="EMBL/GenBank/DDBJ databases">
        <title>AMR profile of multidrug- resistance Chryseobacterium gambrini related strain.</title>
        <authorList>
            <person name="Kirdat K."/>
            <person name="Bhatt A."/>
            <person name="Kuyare S."/>
            <person name="Yadav A."/>
        </authorList>
    </citation>
    <scope>NUCLEOTIDE SEQUENCE</scope>
    <source>
        <strain evidence="1">APV-1</strain>
    </source>
</reference>
<gene>
    <name evidence="1" type="ORF">QWT87_03775</name>
</gene>
<sequence length="129" mass="15308">MYKNLEYYSIGHADEIDYHEFNKRILRTIENLSIIQTATNGYLYEIDQKTKRGITVTYYPKKIQISIPPLSSKYDYKLADVLVNYLVFYTDGVFFNSLSKKEPPYDDRMKNDNKGYFIFPKVFESKINV</sequence>
<name>A0ABT8U0K2_9FLAO</name>
<organism evidence="1 2">
    <name type="scientific">Chryseobacterium urinae</name>
    <dbReference type="NCBI Taxonomy" id="3058400"/>
    <lineage>
        <taxon>Bacteria</taxon>
        <taxon>Pseudomonadati</taxon>
        <taxon>Bacteroidota</taxon>
        <taxon>Flavobacteriia</taxon>
        <taxon>Flavobacteriales</taxon>
        <taxon>Weeksellaceae</taxon>
        <taxon>Chryseobacterium group</taxon>
        <taxon>Chryseobacterium</taxon>
    </lineage>
</organism>
<keyword evidence="2" id="KW-1185">Reference proteome</keyword>
<evidence type="ECO:0000313" key="1">
    <source>
        <dbReference type="EMBL" id="MDO3423997.1"/>
    </source>
</evidence>
<dbReference type="RefSeq" id="WP_302713754.1">
    <property type="nucleotide sequence ID" value="NZ_JAULSJ010000004.1"/>
</dbReference>
<protein>
    <submittedName>
        <fullName evidence="1">Uncharacterized protein</fullName>
    </submittedName>
</protein>
<accession>A0ABT8U0K2</accession>
<dbReference type="Proteomes" id="UP001168128">
    <property type="component" value="Unassembled WGS sequence"/>
</dbReference>
<evidence type="ECO:0000313" key="2">
    <source>
        <dbReference type="Proteomes" id="UP001168128"/>
    </source>
</evidence>
<comment type="caution">
    <text evidence="1">The sequence shown here is derived from an EMBL/GenBank/DDBJ whole genome shotgun (WGS) entry which is preliminary data.</text>
</comment>
<proteinExistence type="predicted"/>